<accession>A0A411HFV3</accession>
<dbReference type="KEGG" id="xbc:ELE36_02535"/>
<dbReference type="RefSeq" id="WP_129831596.1">
    <property type="nucleotide sequence ID" value="NZ_CP035704.1"/>
</dbReference>
<keyword evidence="1" id="KW-1133">Transmembrane helix</keyword>
<dbReference type="AlphaFoldDB" id="A0A411HFV3"/>
<organism evidence="2 3">
    <name type="scientific">Pseudolysobacter antarcticus</name>
    <dbReference type="NCBI Taxonomy" id="2511995"/>
    <lineage>
        <taxon>Bacteria</taxon>
        <taxon>Pseudomonadati</taxon>
        <taxon>Pseudomonadota</taxon>
        <taxon>Gammaproteobacteria</taxon>
        <taxon>Lysobacterales</taxon>
        <taxon>Rhodanobacteraceae</taxon>
        <taxon>Pseudolysobacter</taxon>
    </lineage>
</organism>
<reference evidence="2 3" key="1">
    <citation type="submission" date="2019-01" db="EMBL/GenBank/DDBJ databases">
        <title>Pseudolysobacter antarctica gen. nov., sp. nov., isolated from Fildes Peninsula, Antarctica.</title>
        <authorList>
            <person name="Wei Z."/>
            <person name="Peng F."/>
        </authorList>
    </citation>
    <scope>NUCLEOTIDE SEQUENCE [LARGE SCALE GENOMIC DNA]</scope>
    <source>
        <strain evidence="2 3">AQ6-296</strain>
    </source>
</reference>
<keyword evidence="1" id="KW-0812">Transmembrane</keyword>
<proteinExistence type="predicted"/>
<dbReference type="Proteomes" id="UP000291562">
    <property type="component" value="Chromosome"/>
</dbReference>
<sequence length="95" mass="10023">MLEMPALLILVGGSLLPVIELLRVVAVLQHRTSWVMIVVLLVLVGAEGLVIWATVLAQKGERQMAYVAVGLATAIAVALFALAAALSSSIASHWH</sequence>
<evidence type="ECO:0000256" key="1">
    <source>
        <dbReference type="SAM" id="Phobius"/>
    </source>
</evidence>
<feature type="transmembrane region" description="Helical" evidence="1">
    <location>
        <begin position="34"/>
        <end position="57"/>
    </location>
</feature>
<evidence type="ECO:0000313" key="3">
    <source>
        <dbReference type="Proteomes" id="UP000291562"/>
    </source>
</evidence>
<evidence type="ECO:0000313" key="2">
    <source>
        <dbReference type="EMBL" id="QBB69340.1"/>
    </source>
</evidence>
<feature type="transmembrane region" description="Helical" evidence="1">
    <location>
        <begin position="64"/>
        <end position="86"/>
    </location>
</feature>
<keyword evidence="3" id="KW-1185">Reference proteome</keyword>
<dbReference type="EMBL" id="CP035704">
    <property type="protein sequence ID" value="QBB69340.1"/>
    <property type="molecule type" value="Genomic_DNA"/>
</dbReference>
<feature type="transmembrane region" description="Helical" evidence="1">
    <location>
        <begin position="7"/>
        <end position="28"/>
    </location>
</feature>
<gene>
    <name evidence="2" type="ORF">ELE36_02535</name>
</gene>
<protein>
    <submittedName>
        <fullName evidence="2">Uncharacterized protein</fullName>
    </submittedName>
</protein>
<name>A0A411HFV3_9GAMM</name>
<keyword evidence="1" id="KW-0472">Membrane</keyword>